<evidence type="ECO:0000313" key="2">
    <source>
        <dbReference type="Proteomes" id="UP000724874"/>
    </source>
</evidence>
<reference evidence="1" key="1">
    <citation type="submission" date="2020-11" db="EMBL/GenBank/DDBJ databases">
        <authorList>
            <consortium name="DOE Joint Genome Institute"/>
            <person name="Ahrendt S."/>
            <person name="Riley R."/>
            <person name="Andreopoulos W."/>
            <person name="LaButti K."/>
            <person name="Pangilinan J."/>
            <person name="Ruiz-duenas F.J."/>
            <person name="Barrasa J.M."/>
            <person name="Sanchez-Garcia M."/>
            <person name="Camarero S."/>
            <person name="Miyauchi S."/>
            <person name="Serrano A."/>
            <person name="Linde D."/>
            <person name="Babiker R."/>
            <person name="Drula E."/>
            <person name="Ayuso-Fernandez I."/>
            <person name="Pacheco R."/>
            <person name="Padilla G."/>
            <person name="Ferreira P."/>
            <person name="Barriuso J."/>
            <person name="Kellner H."/>
            <person name="Castanera R."/>
            <person name="Alfaro M."/>
            <person name="Ramirez L."/>
            <person name="Pisabarro A.G."/>
            <person name="Kuo A."/>
            <person name="Tritt A."/>
            <person name="Lipzen A."/>
            <person name="He G."/>
            <person name="Yan M."/>
            <person name="Ng V."/>
            <person name="Cullen D."/>
            <person name="Martin F."/>
            <person name="Rosso M.-N."/>
            <person name="Henrissat B."/>
            <person name="Hibbett D."/>
            <person name="Martinez A.T."/>
            <person name="Grigoriev I.V."/>
        </authorList>
    </citation>
    <scope>NUCLEOTIDE SEQUENCE</scope>
    <source>
        <strain evidence="1">AH 44721</strain>
    </source>
</reference>
<dbReference type="AlphaFoldDB" id="A0A9P5NI03"/>
<dbReference type="EMBL" id="JADNYJ010000079">
    <property type="protein sequence ID" value="KAF8889512.1"/>
    <property type="molecule type" value="Genomic_DNA"/>
</dbReference>
<sequence length="61" mass="7069">MYLPFVHSPSTSRFSCLLEADYGNLSHHRNRNVISLTYVPSQLILIYQFWSDTLSGTQLIH</sequence>
<evidence type="ECO:0000313" key="1">
    <source>
        <dbReference type="EMBL" id="KAF8889512.1"/>
    </source>
</evidence>
<organism evidence="1 2">
    <name type="scientific">Gymnopilus junonius</name>
    <name type="common">Spectacular rustgill mushroom</name>
    <name type="synonym">Gymnopilus spectabilis subsp. junonius</name>
    <dbReference type="NCBI Taxonomy" id="109634"/>
    <lineage>
        <taxon>Eukaryota</taxon>
        <taxon>Fungi</taxon>
        <taxon>Dikarya</taxon>
        <taxon>Basidiomycota</taxon>
        <taxon>Agaricomycotina</taxon>
        <taxon>Agaricomycetes</taxon>
        <taxon>Agaricomycetidae</taxon>
        <taxon>Agaricales</taxon>
        <taxon>Agaricineae</taxon>
        <taxon>Hymenogastraceae</taxon>
        <taxon>Gymnopilus</taxon>
    </lineage>
</organism>
<protein>
    <submittedName>
        <fullName evidence="1">Uncharacterized protein</fullName>
    </submittedName>
</protein>
<accession>A0A9P5NI03</accession>
<proteinExistence type="predicted"/>
<gene>
    <name evidence="1" type="ORF">CPB84DRAFT_1785399</name>
</gene>
<name>A0A9P5NI03_GYMJU</name>
<keyword evidence="2" id="KW-1185">Reference proteome</keyword>
<dbReference type="Proteomes" id="UP000724874">
    <property type="component" value="Unassembled WGS sequence"/>
</dbReference>
<comment type="caution">
    <text evidence="1">The sequence shown here is derived from an EMBL/GenBank/DDBJ whole genome shotgun (WGS) entry which is preliminary data.</text>
</comment>